<comment type="caution">
    <text evidence="2">The sequence shown here is derived from an EMBL/GenBank/DDBJ whole genome shotgun (WGS) entry which is preliminary data.</text>
</comment>
<dbReference type="PANTHER" id="PTHR37349">
    <property type="entry name" value="TESTIS-EXPRESSED PROTEIN 12"/>
    <property type="match status" value="1"/>
</dbReference>
<feature type="compositionally biased region" description="Basic and acidic residues" evidence="1">
    <location>
        <begin position="13"/>
        <end position="27"/>
    </location>
</feature>
<organism evidence="2 3">
    <name type="scientific">Anguilla anguilla</name>
    <name type="common">European freshwater eel</name>
    <name type="synonym">Muraena anguilla</name>
    <dbReference type="NCBI Taxonomy" id="7936"/>
    <lineage>
        <taxon>Eukaryota</taxon>
        <taxon>Metazoa</taxon>
        <taxon>Chordata</taxon>
        <taxon>Craniata</taxon>
        <taxon>Vertebrata</taxon>
        <taxon>Euteleostomi</taxon>
        <taxon>Actinopterygii</taxon>
        <taxon>Neopterygii</taxon>
        <taxon>Teleostei</taxon>
        <taxon>Anguilliformes</taxon>
        <taxon>Anguillidae</taxon>
        <taxon>Anguilla</taxon>
    </lineage>
</organism>
<dbReference type="AlphaFoldDB" id="A0A9D3RN92"/>
<sequence length="126" mass="14029">MTGRGKTVTGRGVDAKGPKTKMTKEVEEAPMYCESSPMKKKRPLCDKSPALNSLNVFQAAVTDTNREVNVLFSMFAEVMSERAAVDGSQVRELEDIVKEVKGLESHLMERKEQLRRSLAVISDKLL</sequence>
<evidence type="ECO:0000256" key="1">
    <source>
        <dbReference type="SAM" id="MobiDB-lite"/>
    </source>
</evidence>
<dbReference type="EMBL" id="JAFIRN010000013">
    <property type="protein sequence ID" value="KAG5836909.1"/>
    <property type="molecule type" value="Genomic_DNA"/>
</dbReference>
<dbReference type="Pfam" id="PF15219">
    <property type="entry name" value="TEX12"/>
    <property type="match status" value="1"/>
</dbReference>
<dbReference type="PANTHER" id="PTHR37349:SF1">
    <property type="entry name" value="TESTIS-EXPRESSED PROTEIN 12"/>
    <property type="match status" value="1"/>
</dbReference>
<dbReference type="InterPro" id="IPR029193">
    <property type="entry name" value="TEX12"/>
</dbReference>
<accession>A0A9D3RN92</accession>
<dbReference type="Proteomes" id="UP001044222">
    <property type="component" value="Chromosome 13"/>
</dbReference>
<proteinExistence type="predicted"/>
<feature type="compositionally biased region" description="Low complexity" evidence="1">
    <location>
        <begin position="1"/>
        <end position="12"/>
    </location>
</feature>
<feature type="region of interest" description="Disordered" evidence="1">
    <location>
        <begin position="1"/>
        <end position="40"/>
    </location>
</feature>
<protein>
    <submittedName>
        <fullName evidence="2">Uncharacterized protein</fullName>
    </submittedName>
</protein>
<reference evidence="2" key="1">
    <citation type="submission" date="2021-01" db="EMBL/GenBank/DDBJ databases">
        <title>A chromosome-scale assembly of European eel, Anguilla anguilla.</title>
        <authorList>
            <person name="Henkel C."/>
            <person name="Jong-Raadsen S.A."/>
            <person name="Dufour S."/>
            <person name="Weltzien F.-A."/>
            <person name="Palstra A.P."/>
            <person name="Pelster B."/>
            <person name="Spaink H.P."/>
            <person name="Van Den Thillart G.E."/>
            <person name="Jansen H."/>
            <person name="Zahm M."/>
            <person name="Klopp C."/>
            <person name="Cedric C."/>
            <person name="Louis A."/>
            <person name="Berthelot C."/>
            <person name="Parey E."/>
            <person name="Roest Crollius H."/>
            <person name="Montfort J."/>
            <person name="Robinson-Rechavi M."/>
            <person name="Bucao C."/>
            <person name="Bouchez O."/>
            <person name="Gislard M."/>
            <person name="Lluch J."/>
            <person name="Milhes M."/>
            <person name="Lampietro C."/>
            <person name="Lopez Roques C."/>
            <person name="Donnadieu C."/>
            <person name="Braasch I."/>
            <person name="Desvignes T."/>
            <person name="Postlethwait J."/>
            <person name="Bobe J."/>
            <person name="Guiguen Y."/>
            <person name="Dirks R."/>
        </authorList>
    </citation>
    <scope>NUCLEOTIDE SEQUENCE</scope>
    <source>
        <strain evidence="2">Tag_6206</strain>
        <tissue evidence="2">Liver</tissue>
    </source>
</reference>
<gene>
    <name evidence="2" type="ORF">ANANG_G00233680</name>
</gene>
<evidence type="ECO:0000313" key="3">
    <source>
        <dbReference type="Proteomes" id="UP001044222"/>
    </source>
</evidence>
<name>A0A9D3RN92_ANGAN</name>
<keyword evidence="3" id="KW-1185">Reference proteome</keyword>
<evidence type="ECO:0000313" key="2">
    <source>
        <dbReference type="EMBL" id="KAG5836909.1"/>
    </source>
</evidence>